<evidence type="ECO:0000259" key="13">
    <source>
        <dbReference type="PROSITE" id="PS51194"/>
    </source>
</evidence>
<dbReference type="Gene3D" id="3.40.50.10810">
    <property type="entry name" value="Tandem AAA-ATPase domain"/>
    <property type="match status" value="1"/>
</dbReference>
<dbReference type="Gene3D" id="3.40.50.300">
    <property type="entry name" value="P-loop containing nucleotide triphosphate hydrolases"/>
    <property type="match status" value="2"/>
</dbReference>
<keyword evidence="8" id="KW-0156">Chromatin regulator</keyword>
<dbReference type="Pfam" id="PF00176">
    <property type="entry name" value="SNF2-rel_dom"/>
    <property type="match status" value="1"/>
</dbReference>
<dbReference type="GeneID" id="36592138"/>
<dbReference type="GO" id="GO:0005634">
    <property type="term" value="C:nucleus"/>
    <property type="evidence" value="ECO:0007669"/>
    <property type="project" value="UniProtKB-SubCell"/>
</dbReference>
<dbReference type="InterPro" id="IPR000330">
    <property type="entry name" value="SNF2_N"/>
</dbReference>
<dbReference type="Pfam" id="PF00271">
    <property type="entry name" value="Helicase_C"/>
    <property type="match status" value="1"/>
</dbReference>
<dbReference type="InParanoid" id="A0A2J6SLN0"/>
<dbReference type="GO" id="GO:0016787">
    <property type="term" value="F:hydrolase activity"/>
    <property type="evidence" value="ECO:0007669"/>
    <property type="project" value="UniProtKB-KW"/>
</dbReference>
<feature type="compositionally biased region" description="Low complexity" evidence="11">
    <location>
        <begin position="403"/>
        <end position="414"/>
    </location>
</feature>
<keyword evidence="5" id="KW-0378">Hydrolase</keyword>
<evidence type="ECO:0000256" key="8">
    <source>
        <dbReference type="ARBA" id="ARBA00022853"/>
    </source>
</evidence>
<evidence type="ECO:0000256" key="4">
    <source>
        <dbReference type="ARBA" id="ARBA00022741"/>
    </source>
</evidence>
<protein>
    <recommendedName>
        <fullName evidence="3">DNA helicase</fullName>
        <ecNumber evidence="3">3.6.4.12</ecNumber>
    </recommendedName>
</protein>
<evidence type="ECO:0000256" key="10">
    <source>
        <dbReference type="ARBA" id="ARBA00023242"/>
    </source>
</evidence>
<keyword evidence="4" id="KW-0547">Nucleotide-binding</keyword>
<dbReference type="InterPro" id="IPR014001">
    <property type="entry name" value="Helicase_ATP-bd"/>
</dbReference>
<feature type="compositionally biased region" description="Basic and acidic residues" evidence="11">
    <location>
        <begin position="1178"/>
        <end position="1198"/>
    </location>
</feature>
<dbReference type="EMBL" id="KZ613912">
    <property type="protein sequence ID" value="PMD51675.1"/>
    <property type="molecule type" value="Genomic_DNA"/>
</dbReference>
<dbReference type="SMART" id="SM00490">
    <property type="entry name" value="HELICc"/>
    <property type="match status" value="1"/>
</dbReference>
<feature type="region of interest" description="Disordered" evidence="11">
    <location>
        <begin position="337"/>
        <end position="441"/>
    </location>
</feature>
<evidence type="ECO:0000256" key="2">
    <source>
        <dbReference type="ARBA" id="ARBA00007025"/>
    </source>
</evidence>
<feature type="compositionally biased region" description="Polar residues" evidence="11">
    <location>
        <begin position="65"/>
        <end position="77"/>
    </location>
</feature>
<evidence type="ECO:0000256" key="3">
    <source>
        <dbReference type="ARBA" id="ARBA00012551"/>
    </source>
</evidence>
<dbReference type="GO" id="GO:0005524">
    <property type="term" value="F:ATP binding"/>
    <property type="evidence" value="ECO:0007669"/>
    <property type="project" value="UniProtKB-KW"/>
</dbReference>
<feature type="compositionally biased region" description="Acidic residues" evidence="11">
    <location>
        <begin position="1233"/>
        <end position="1243"/>
    </location>
</feature>
<proteinExistence type="inferred from homology"/>
<evidence type="ECO:0000313" key="15">
    <source>
        <dbReference type="Proteomes" id="UP000235371"/>
    </source>
</evidence>
<feature type="compositionally biased region" description="Low complexity" evidence="11">
    <location>
        <begin position="572"/>
        <end position="583"/>
    </location>
</feature>
<evidence type="ECO:0000256" key="5">
    <source>
        <dbReference type="ARBA" id="ARBA00022801"/>
    </source>
</evidence>
<dbReference type="PANTHER" id="PTHR10799">
    <property type="entry name" value="SNF2/RAD54 HELICASE FAMILY"/>
    <property type="match status" value="1"/>
</dbReference>
<feature type="region of interest" description="Disordered" evidence="11">
    <location>
        <begin position="1"/>
        <end position="114"/>
    </location>
</feature>
<evidence type="ECO:0000259" key="12">
    <source>
        <dbReference type="PROSITE" id="PS51192"/>
    </source>
</evidence>
<dbReference type="FunCoup" id="A0A2J6SLN0">
    <property type="interactions" value="47"/>
</dbReference>
<feature type="compositionally biased region" description="Polar residues" evidence="11">
    <location>
        <begin position="204"/>
        <end position="238"/>
    </location>
</feature>
<dbReference type="InterPro" id="IPR027417">
    <property type="entry name" value="P-loop_NTPase"/>
</dbReference>
<evidence type="ECO:0000256" key="6">
    <source>
        <dbReference type="ARBA" id="ARBA00022806"/>
    </source>
</evidence>
<evidence type="ECO:0000256" key="7">
    <source>
        <dbReference type="ARBA" id="ARBA00022840"/>
    </source>
</evidence>
<dbReference type="AlphaFoldDB" id="A0A2J6SLN0"/>
<dbReference type="FunFam" id="3.40.50.10810:FF:000014">
    <property type="entry name" value="SWI/SNF-related matrix-associated actin-dependent regulator of chromatin subfamily A containing DEAD/H box 1"/>
    <property type="match status" value="1"/>
</dbReference>
<reference evidence="14 15" key="1">
    <citation type="submission" date="2016-04" db="EMBL/GenBank/DDBJ databases">
        <title>A degradative enzymes factory behind the ericoid mycorrhizal symbiosis.</title>
        <authorList>
            <consortium name="DOE Joint Genome Institute"/>
            <person name="Martino E."/>
            <person name="Morin E."/>
            <person name="Grelet G."/>
            <person name="Kuo A."/>
            <person name="Kohler A."/>
            <person name="Daghino S."/>
            <person name="Barry K."/>
            <person name="Choi C."/>
            <person name="Cichocki N."/>
            <person name="Clum A."/>
            <person name="Copeland A."/>
            <person name="Hainaut M."/>
            <person name="Haridas S."/>
            <person name="Labutti K."/>
            <person name="Lindquist E."/>
            <person name="Lipzen A."/>
            <person name="Khouja H.-R."/>
            <person name="Murat C."/>
            <person name="Ohm R."/>
            <person name="Olson A."/>
            <person name="Spatafora J."/>
            <person name="Veneault-Fourrey C."/>
            <person name="Henrissat B."/>
            <person name="Grigoriev I."/>
            <person name="Martin F."/>
            <person name="Perotto S."/>
        </authorList>
    </citation>
    <scope>NUCLEOTIDE SEQUENCE [LARGE SCALE GENOMIC DNA]</scope>
    <source>
        <strain evidence="14 15">E</strain>
    </source>
</reference>
<comment type="subcellular location">
    <subcellularLocation>
        <location evidence="1">Nucleus</location>
    </subcellularLocation>
</comment>
<feature type="domain" description="Helicase ATP-binding" evidence="12">
    <location>
        <begin position="626"/>
        <end position="793"/>
    </location>
</feature>
<feature type="compositionally biased region" description="Basic and acidic residues" evidence="11">
    <location>
        <begin position="1218"/>
        <end position="1229"/>
    </location>
</feature>
<dbReference type="Proteomes" id="UP000235371">
    <property type="component" value="Unassembled WGS sequence"/>
</dbReference>
<keyword evidence="7" id="KW-0067">ATP-binding</keyword>
<dbReference type="CDD" id="cd18793">
    <property type="entry name" value="SF2_C_SNF"/>
    <property type="match status" value="1"/>
</dbReference>
<feature type="compositionally biased region" description="Polar residues" evidence="11">
    <location>
        <begin position="366"/>
        <end position="376"/>
    </location>
</feature>
<feature type="region of interest" description="Disordered" evidence="11">
    <location>
        <begin position="1152"/>
        <end position="1243"/>
    </location>
</feature>
<feature type="compositionally biased region" description="Basic residues" evidence="11">
    <location>
        <begin position="391"/>
        <end position="401"/>
    </location>
</feature>
<dbReference type="PROSITE" id="PS51194">
    <property type="entry name" value="HELICASE_CTER"/>
    <property type="match status" value="1"/>
</dbReference>
<sequence>MAFNASGAKVMSLVPDSPSDSPAVKRQRTASGYNSKSNSASNTGVYNSDNDDGDELLKEYVPDTPGNTYETQPTQIIDRSAAPPSSPPAPATPSPASVVQVPASSPFTGTTPVRGCDYVKIGPSVGSNAGPRPVQNGVAPSKRPLALAMAPAGTAYRPPHGIVKKSSPQATKVINLTSDDEDDGPKFQGGSSSDDEAQERANIKPTSFIKSPQSSFNSASGQSPTAVNGNARFQNVVSNAAYKGPDQGKVFTKPRPSSTSSGGAKKPTQMRPERAQPIQDISLDDIPESNIRDNIVNIRKILPMTTILTARNALIQSHYNWEEAVSLLCSKDPDPVVISDDEIESPQPAKKPEPQMKRTLDGPAQSIASKYSSTQALPPRKPANATPPPPKPRKRLVKGRRNPSSPAIPAISSPLKPQSPPKYESYDSDSGVASETEEDPELEGRVLKFLNTCKVDDLVELTNTTKATAEAMVAARPFRNLAVARAVENTKPTKSGKKSARAPVGDRIVEAVEKMLKGYEGIDTLVKRCGELGKPLGEEMAKWGFDVFGAQKDGELEMTSLEDDSDLSQRDSGIGSPSSGAASHNSDDEVKVSTKKRNAQFLKKPELMAESAVLKDYQIVGLNWLALMYRHGLSCILADEMGLGKTCQVISFLTHLVEIGHTGPHLVVCPGSTLENWFREFQKFSPDLVVEPYHGAQSARPGMAERILEHSDQINVVITTYDMAAKKEDNKFMRRLKPDVCVYDEGHMLKNVNSQRYQGLIKIPALFRLLLTGTPLQNNLQELAALLAFILPSVFKEVETDLNFIFKAKVTTLDADHAALLSAQRIQRARSMLTPFVLRRKKAQVLKHLPPKVCRVEYCSLHPSQKGIYDGHLDQARERARIRVEGGKIPKTDENNPLMQLRKAAIHPLLFRRHFTDEKIEKMADILRKKDPVNFPASNKRHYLIEEMRNASDFWLHQWCLDYPCIRSFDIPDRAWMDSGKVESMVKLVNTYKANGDRVLIFSQFALVLDILESVLNTSLIHFTRIDGSTKIDERQSLIDTFRDDESITAFLLTTKAGGTGINLMYANKVIIFDGSFNPQDDRQAENRAHRVGQTRDVEVVRLVTKGTVEEQIFALGQSKLLLDGRVAGDSEDGGKAEEAGEKAVAKMLLEGTGMSSSDDEARAEDAKERVKSGNSKDSVKEEKVGLKEEVKSPERKLPQRKKSSILDMLTRGGSQSEAREEKEGKKGPELVVLDEEGDEMLV</sequence>
<feature type="compositionally biased region" description="Low complexity" evidence="11">
    <location>
        <begin position="94"/>
        <end position="106"/>
    </location>
</feature>
<dbReference type="InterPro" id="IPR038718">
    <property type="entry name" value="SNF2-like_sf"/>
</dbReference>
<keyword evidence="10" id="KW-0539">Nucleus</keyword>
<feature type="compositionally biased region" description="Polar residues" evidence="11">
    <location>
        <begin position="166"/>
        <end position="177"/>
    </location>
</feature>
<evidence type="ECO:0000256" key="9">
    <source>
        <dbReference type="ARBA" id="ARBA00023125"/>
    </source>
</evidence>
<feature type="compositionally biased region" description="Basic and acidic residues" evidence="11">
    <location>
        <begin position="1160"/>
        <end position="1172"/>
    </location>
</feature>
<feature type="compositionally biased region" description="Polar residues" evidence="11">
    <location>
        <begin position="29"/>
        <end position="48"/>
    </location>
</feature>
<organism evidence="14 15">
    <name type="scientific">Hyaloscypha bicolor E</name>
    <dbReference type="NCBI Taxonomy" id="1095630"/>
    <lineage>
        <taxon>Eukaryota</taxon>
        <taxon>Fungi</taxon>
        <taxon>Dikarya</taxon>
        <taxon>Ascomycota</taxon>
        <taxon>Pezizomycotina</taxon>
        <taxon>Leotiomycetes</taxon>
        <taxon>Helotiales</taxon>
        <taxon>Hyaloscyphaceae</taxon>
        <taxon>Hyaloscypha</taxon>
        <taxon>Hyaloscypha bicolor</taxon>
    </lineage>
</organism>
<dbReference type="GO" id="GO:0140658">
    <property type="term" value="F:ATP-dependent chromatin remodeler activity"/>
    <property type="evidence" value="ECO:0007669"/>
    <property type="project" value="UniProtKB-ARBA"/>
</dbReference>
<feature type="region of interest" description="Disordered" evidence="11">
    <location>
        <begin position="561"/>
        <end position="595"/>
    </location>
</feature>
<dbReference type="OrthoDB" id="5857104at2759"/>
<evidence type="ECO:0000256" key="11">
    <source>
        <dbReference type="SAM" id="MobiDB-lite"/>
    </source>
</evidence>
<feature type="compositionally biased region" description="Basic and acidic residues" evidence="11">
    <location>
        <begin position="350"/>
        <end position="360"/>
    </location>
</feature>
<dbReference type="FunFam" id="3.40.50.300:FF:002881">
    <property type="entry name" value="Putative snf2 family helicase atpase protein"/>
    <property type="match status" value="1"/>
</dbReference>
<dbReference type="InterPro" id="IPR049730">
    <property type="entry name" value="SNF2/RAD54-like_C"/>
</dbReference>
<dbReference type="PROSITE" id="PS51192">
    <property type="entry name" value="HELICASE_ATP_BIND_1"/>
    <property type="match status" value="1"/>
</dbReference>
<dbReference type="SMART" id="SM00487">
    <property type="entry name" value="DEXDc"/>
    <property type="match status" value="1"/>
</dbReference>
<dbReference type="GO" id="GO:0005694">
    <property type="term" value="C:chromosome"/>
    <property type="evidence" value="ECO:0007669"/>
    <property type="project" value="UniProtKB-ARBA"/>
</dbReference>
<dbReference type="STRING" id="1095630.A0A2J6SLN0"/>
<feature type="compositionally biased region" description="Pro residues" evidence="11">
    <location>
        <begin position="84"/>
        <end position="93"/>
    </location>
</feature>
<evidence type="ECO:0000256" key="1">
    <source>
        <dbReference type="ARBA" id="ARBA00004123"/>
    </source>
</evidence>
<dbReference type="GO" id="GO:0003677">
    <property type="term" value="F:DNA binding"/>
    <property type="evidence" value="ECO:0007669"/>
    <property type="project" value="UniProtKB-KW"/>
</dbReference>
<keyword evidence="9" id="KW-0238">DNA-binding</keyword>
<dbReference type="CDD" id="cd17998">
    <property type="entry name" value="DEXHc_SMARCAD1"/>
    <property type="match status" value="1"/>
</dbReference>
<dbReference type="EC" id="3.6.4.12" evidence="3"/>
<dbReference type="SUPFAM" id="SSF52540">
    <property type="entry name" value="P-loop containing nucleoside triphosphate hydrolases"/>
    <property type="match status" value="2"/>
</dbReference>
<comment type="similarity">
    <text evidence="2">Belongs to the SNF2/RAD54 helicase family.</text>
</comment>
<name>A0A2J6SLN0_9HELO</name>
<gene>
    <name evidence="14" type="ORF">K444DRAFT_636942</name>
</gene>
<accession>A0A2J6SLN0</accession>
<feature type="domain" description="Helicase C-terminal" evidence="13">
    <location>
        <begin position="984"/>
        <end position="1149"/>
    </location>
</feature>
<feature type="region of interest" description="Disordered" evidence="11">
    <location>
        <begin position="152"/>
        <end position="282"/>
    </location>
</feature>
<keyword evidence="15" id="KW-1185">Reference proteome</keyword>
<dbReference type="InterPro" id="IPR001650">
    <property type="entry name" value="Helicase_C-like"/>
</dbReference>
<dbReference type="RefSeq" id="XP_024728579.1">
    <property type="nucleotide sequence ID" value="XM_024884061.1"/>
</dbReference>
<dbReference type="GO" id="GO:0003678">
    <property type="term" value="F:DNA helicase activity"/>
    <property type="evidence" value="ECO:0007669"/>
    <property type="project" value="UniProtKB-EC"/>
</dbReference>
<keyword evidence="6" id="KW-0347">Helicase</keyword>
<evidence type="ECO:0000313" key="14">
    <source>
        <dbReference type="EMBL" id="PMD51675.1"/>
    </source>
</evidence>
<feature type="compositionally biased region" description="Pro residues" evidence="11">
    <location>
        <begin position="379"/>
        <end position="390"/>
    </location>
</feature>